<organism evidence="1 2">
    <name type="scientific">candidate division WOR-3 bacterium</name>
    <dbReference type="NCBI Taxonomy" id="2052148"/>
    <lineage>
        <taxon>Bacteria</taxon>
        <taxon>Bacteria division WOR-3</taxon>
    </lineage>
</organism>
<evidence type="ECO:0000313" key="2">
    <source>
        <dbReference type="Proteomes" id="UP000264062"/>
    </source>
</evidence>
<reference evidence="1 2" key="1">
    <citation type="journal article" date="2018" name="Nat. Biotechnol.">
        <title>A standardized bacterial taxonomy based on genome phylogeny substantially revises the tree of life.</title>
        <authorList>
            <person name="Parks D.H."/>
            <person name="Chuvochina M."/>
            <person name="Waite D.W."/>
            <person name="Rinke C."/>
            <person name="Skarshewski A."/>
            <person name="Chaumeil P.A."/>
            <person name="Hugenholtz P."/>
        </authorList>
    </citation>
    <scope>NUCLEOTIDE SEQUENCE [LARGE SCALE GENOMIC DNA]</scope>
    <source>
        <strain evidence="1">UBA9956</strain>
    </source>
</reference>
<gene>
    <name evidence="1" type="ORF">DCW38_06380</name>
</gene>
<protein>
    <submittedName>
        <fullName evidence="1">Uncharacterized protein</fullName>
    </submittedName>
</protein>
<comment type="caution">
    <text evidence="1">The sequence shown here is derived from an EMBL/GenBank/DDBJ whole genome shotgun (WGS) entry which is preliminary data.</text>
</comment>
<sequence>PYKKNNQIADVGFTCGLTLKISQAEFTVSGQNRHLNYDEENTFYTERVLRIVGDVSILF</sequence>
<dbReference type="Proteomes" id="UP000264062">
    <property type="component" value="Unassembled WGS sequence"/>
</dbReference>
<feature type="non-terminal residue" evidence="1">
    <location>
        <position position="1"/>
    </location>
</feature>
<proteinExistence type="predicted"/>
<dbReference type="AlphaFoldDB" id="A0A350HB73"/>
<name>A0A350HB73_UNCW3</name>
<accession>A0A350HB73</accession>
<dbReference type="EMBL" id="DMZY01000186">
    <property type="protein sequence ID" value="HAV92789.1"/>
    <property type="molecule type" value="Genomic_DNA"/>
</dbReference>
<evidence type="ECO:0000313" key="1">
    <source>
        <dbReference type="EMBL" id="HAV92789.1"/>
    </source>
</evidence>